<comment type="caution">
    <text evidence="2">The sequence shown here is derived from an EMBL/GenBank/DDBJ whole genome shotgun (WGS) entry which is preliminary data.</text>
</comment>
<dbReference type="OrthoDB" id="177137at2157"/>
<dbReference type="EMBL" id="RBZW01000076">
    <property type="protein sequence ID" value="THE62938.1"/>
    <property type="molecule type" value="Genomic_DNA"/>
</dbReference>
<gene>
    <name evidence="2" type="ORF">D8Y22_21035</name>
</gene>
<proteinExistence type="predicted"/>
<sequence>MTDSNEGGDPKEKADVPPVLPNEQPTASEAGGVLSPDELDFTDSPHVAEVADDRYVVSADKRPPTPSNRETNQPDRSSDPSSAHSTPTPSEPSAESATNRQPAATQQPVQSPETARSVLATELERANARYAMDIVSQFNGTTIRHRTTSDDVVGTFDNLVLWYAQHVASDTSTQRTASLLFEKSEFSSPLSPDEVRREAKQRGLSRSSSIGELLDALE</sequence>
<dbReference type="Proteomes" id="UP000318864">
    <property type="component" value="Unassembled WGS sequence"/>
</dbReference>
<reference evidence="2 3" key="1">
    <citation type="submission" date="2018-10" db="EMBL/GenBank/DDBJ databases">
        <title>Natronolimnobius sp. XQ-INN 246 isolated from Inner Mongolia Autonomous Region of China.</title>
        <authorList>
            <person name="Xue Q."/>
        </authorList>
    </citation>
    <scope>NUCLEOTIDE SEQUENCE [LARGE SCALE GENOMIC DNA]</scope>
    <source>
        <strain evidence="2 3">XQ-INN 246</strain>
    </source>
</reference>
<dbReference type="InterPro" id="IPR055923">
    <property type="entry name" value="DUF7500"/>
</dbReference>
<keyword evidence="3" id="KW-1185">Reference proteome</keyword>
<feature type="region of interest" description="Disordered" evidence="1">
    <location>
        <begin position="1"/>
        <end position="115"/>
    </location>
</feature>
<accession>A0A4S3TK34</accession>
<protein>
    <submittedName>
        <fullName evidence="2">Flagella cluster protein</fullName>
    </submittedName>
</protein>
<feature type="compositionally biased region" description="Low complexity" evidence="1">
    <location>
        <begin position="79"/>
        <end position="98"/>
    </location>
</feature>
<feature type="compositionally biased region" description="Basic and acidic residues" evidence="1">
    <location>
        <begin position="49"/>
        <end position="63"/>
    </location>
</feature>
<evidence type="ECO:0000256" key="1">
    <source>
        <dbReference type="SAM" id="MobiDB-lite"/>
    </source>
</evidence>
<feature type="region of interest" description="Disordered" evidence="1">
    <location>
        <begin position="184"/>
        <end position="218"/>
    </location>
</feature>
<dbReference type="RefSeq" id="WP_141466571.1">
    <property type="nucleotide sequence ID" value="NZ_RBZW01000076.1"/>
</dbReference>
<dbReference type="AlphaFoldDB" id="A0A4S3TK34"/>
<keyword evidence="2" id="KW-0966">Cell projection</keyword>
<dbReference type="Pfam" id="PF24332">
    <property type="entry name" value="DUF7500"/>
    <property type="match status" value="1"/>
</dbReference>
<evidence type="ECO:0000313" key="2">
    <source>
        <dbReference type="EMBL" id="THE62938.1"/>
    </source>
</evidence>
<organism evidence="2 3">
    <name type="scientific">Salinadaptatus halalkaliphilus</name>
    <dbReference type="NCBI Taxonomy" id="2419781"/>
    <lineage>
        <taxon>Archaea</taxon>
        <taxon>Methanobacteriati</taxon>
        <taxon>Methanobacteriota</taxon>
        <taxon>Stenosarchaea group</taxon>
        <taxon>Halobacteria</taxon>
        <taxon>Halobacteriales</taxon>
        <taxon>Natrialbaceae</taxon>
        <taxon>Salinadaptatus</taxon>
    </lineage>
</organism>
<keyword evidence="2" id="KW-0282">Flagellum</keyword>
<name>A0A4S3TK34_9EURY</name>
<feature type="compositionally biased region" description="Polar residues" evidence="1">
    <location>
        <begin position="99"/>
        <end position="114"/>
    </location>
</feature>
<evidence type="ECO:0000313" key="3">
    <source>
        <dbReference type="Proteomes" id="UP000318864"/>
    </source>
</evidence>
<keyword evidence="2" id="KW-0969">Cilium</keyword>